<evidence type="ECO:0000256" key="1">
    <source>
        <dbReference type="SAM" id="Phobius"/>
    </source>
</evidence>
<keyword evidence="1" id="KW-0812">Transmembrane</keyword>
<sequence>MLVRGFNHYFLICVFLLFSSTVIIGCQDQNAAEGQSDAVRKVSTKDEKTDQSVANQAKKRLLQKEEVTEVRGANSKKDLVLAVQVEHMDRFRLKDIEKKSKEQLKKEFPGYSIEISTDQKIFWELDKLEKQLQHKNVSSKKLNKKLNKIKQLMKEKP</sequence>
<keyword evidence="1" id="KW-0472">Membrane</keyword>
<gene>
    <name evidence="2" type="ORF">EQZ20_03720</name>
</gene>
<dbReference type="PROSITE" id="PS51257">
    <property type="entry name" value="PROKAR_LIPOPROTEIN"/>
    <property type="match status" value="1"/>
</dbReference>
<proteinExistence type="predicted"/>
<protein>
    <recommendedName>
        <fullName evidence="4">Sporulation lipoprotein YhcN/YlaJ (Spore_YhcN_YlaJ)</fullName>
    </recommendedName>
</protein>
<evidence type="ECO:0000313" key="3">
    <source>
        <dbReference type="Proteomes" id="UP000288675"/>
    </source>
</evidence>
<reference evidence="2 3" key="1">
    <citation type="submission" date="2019-01" db="EMBL/GenBank/DDBJ databases">
        <title>Genome sequence of Bacillus glycinifermentans SRCM103574.</title>
        <authorList>
            <person name="Kong H.-J."/>
            <person name="Jeong S.-Y."/>
            <person name="Jeong D.-Y."/>
        </authorList>
    </citation>
    <scope>NUCLEOTIDE SEQUENCE [LARGE SCALE GENOMIC DNA]</scope>
    <source>
        <strain evidence="2 3">SRCM103574</strain>
    </source>
</reference>
<evidence type="ECO:0000313" key="2">
    <source>
        <dbReference type="EMBL" id="QAT64113.1"/>
    </source>
</evidence>
<dbReference type="AlphaFoldDB" id="A0AAJ3YWK3"/>
<organism evidence="2 3">
    <name type="scientific">Bacillus glycinifermentans</name>
    <dbReference type="NCBI Taxonomy" id="1664069"/>
    <lineage>
        <taxon>Bacteria</taxon>
        <taxon>Bacillati</taxon>
        <taxon>Bacillota</taxon>
        <taxon>Bacilli</taxon>
        <taxon>Bacillales</taxon>
        <taxon>Bacillaceae</taxon>
        <taxon>Bacillus</taxon>
    </lineage>
</organism>
<keyword evidence="1" id="KW-1133">Transmembrane helix</keyword>
<accession>A0AAJ3YWK3</accession>
<evidence type="ECO:0008006" key="4">
    <source>
        <dbReference type="Google" id="ProtNLM"/>
    </source>
</evidence>
<feature type="transmembrane region" description="Helical" evidence="1">
    <location>
        <begin position="6"/>
        <end position="26"/>
    </location>
</feature>
<dbReference type="InterPro" id="IPR019076">
    <property type="entry name" value="Spore_lipoprot_YhcN/YlaJ-like"/>
</dbReference>
<dbReference type="Pfam" id="PF09580">
    <property type="entry name" value="Spore_YhcN_YlaJ"/>
    <property type="match status" value="1"/>
</dbReference>
<dbReference type="KEGG" id="bgy:BGLY_0654"/>
<dbReference type="EMBL" id="CP035232">
    <property type="protein sequence ID" value="QAT64113.1"/>
    <property type="molecule type" value="Genomic_DNA"/>
</dbReference>
<dbReference type="Proteomes" id="UP000288675">
    <property type="component" value="Chromosome"/>
</dbReference>
<name>A0AAJ3YWK3_9BACI</name>